<gene>
    <name evidence="2" type="ORF">FWK35_00017818</name>
</gene>
<keyword evidence="1" id="KW-0732">Signal</keyword>
<dbReference type="Gene3D" id="3.80.10.10">
    <property type="entry name" value="Ribonuclease Inhibitor"/>
    <property type="match status" value="1"/>
</dbReference>
<dbReference type="OrthoDB" id="6620196at2759"/>
<keyword evidence="3" id="KW-1185">Reference proteome</keyword>
<sequence length="137" mass="15396">MTSLKMPHKYIVVGILTLVLIFTDYLCGSVGSVEIAISHKLCKCFNTTNDNNENGSIKCMCVQNELKEIPNDLPTPLHELIIGKASIASLTKDSFTNYKKSIRDISVKTLRDLRNLVYIENGIFDNMEQLRTIIGMN</sequence>
<dbReference type="EMBL" id="VUJU01000534">
    <property type="protein sequence ID" value="KAF0769774.1"/>
    <property type="molecule type" value="Genomic_DNA"/>
</dbReference>
<feature type="chain" id="PRO_5026080139" evidence="1">
    <location>
        <begin position="33"/>
        <end position="137"/>
    </location>
</feature>
<dbReference type="AlphaFoldDB" id="A0A6G0ZG18"/>
<reference evidence="2 3" key="1">
    <citation type="submission" date="2019-08" db="EMBL/GenBank/DDBJ databases">
        <title>Whole genome of Aphis craccivora.</title>
        <authorList>
            <person name="Voronova N.V."/>
            <person name="Shulinski R.S."/>
            <person name="Bandarenka Y.V."/>
            <person name="Zhorov D.G."/>
            <person name="Warner D."/>
        </authorList>
    </citation>
    <scope>NUCLEOTIDE SEQUENCE [LARGE SCALE GENOMIC DNA]</scope>
    <source>
        <strain evidence="2">180601</strain>
        <tissue evidence="2">Whole Body</tissue>
    </source>
</reference>
<dbReference type="Proteomes" id="UP000478052">
    <property type="component" value="Unassembled WGS sequence"/>
</dbReference>
<protein>
    <submittedName>
        <fullName evidence="2">Lutropin-choriogonadotropic hormone receptor-like</fullName>
    </submittedName>
</protein>
<comment type="caution">
    <text evidence="2">The sequence shown here is derived from an EMBL/GenBank/DDBJ whole genome shotgun (WGS) entry which is preliminary data.</text>
</comment>
<name>A0A6G0ZG18_APHCR</name>
<proteinExistence type="predicted"/>
<accession>A0A6G0ZG18</accession>
<keyword evidence="2" id="KW-0675">Receptor</keyword>
<dbReference type="InterPro" id="IPR032675">
    <property type="entry name" value="LRR_dom_sf"/>
</dbReference>
<organism evidence="2 3">
    <name type="scientific">Aphis craccivora</name>
    <name type="common">Cowpea aphid</name>
    <dbReference type="NCBI Taxonomy" id="307492"/>
    <lineage>
        <taxon>Eukaryota</taxon>
        <taxon>Metazoa</taxon>
        <taxon>Ecdysozoa</taxon>
        <taxon>Arthropoda</taxon>
        <taxon>Hexapoda</taxon>
        <taxon>Insecta</taxon>
        <taxon>Pterygota</taxon>
        <taxon>Neoptera</taxon>
        <taxon>Paraneoptera</taxon>
        <taxon>Hemiptera</taxon>
        <taxon>Sternorrhyncha</taxon>
        <taxon>Aphidomorpha</taxon>
        <taxon>Aphidoidea</taxon>
        <taxon>Aphididae</taxon>
        <taxon>Aphidini</taxon>
        <taxon>Aphis</taxon>
        <taxon>Aphis</taxon>
    </lineage>
</organism>
<evidence type="ECO:0000256" key="1">
    <source>
        <dbReference type="SAM" id="SignalP"/>
    </source>
</evidence>
<dbReference type="SUPFAM" id="SSF52058">
    <property type="entry name" value="L domain-like"/>
    <property type="match status" value="1"/>
</dbReference>
<evidence type="ECO:0000313" key="2">
    <source>
        <dbReference type="EMBL" id="KAF0769774.1"/>
    </source>
</evidence>
<evidence type="ECO:0000313" key="3">
    <source>
        <dbReference type="Proteomes" id="UP000478052"/>
    </source>
</evidence>
<feature type="signal peptide" evidence="1">
    <location>
        <begin position="1"/>
        <end position="32"/>
    </location>
</feature>